<feature type="chain" id="PRO_5019167243" description="Sialidase domain-containing protein" evidence="1">
    <location>
        <begin position="22"/>
        <end position="390"/>
    </location>
</feature>
<organism evidence="2 3">
    <name type="scientific">Cytospora chrysosperma</name>
    <name type="common">Cytospora canker fungus</name>
    <name type="synonym">Sphaeria chrysosperma</name>
    <dbReference type="NCBI Taxonomy" id="252740"/>
    <lineage>
        <taxon>Eukaryota</taxon>
        <taxon>Fungi</taxon>
        <taxon>Dikarya</taxon>
        <taxon>Ascomycota</taxon>
        <taxon>Pezizomycotina</taxon>
        <taxon>Sordariomycetes</taxon>
        <taxon>Sordariomycetidae</taxon>
        <taxon>Diaporthales</taxon>
        <taxon>Cytosporaceae</taxon>
        <taxon>Cytospora</taxon>
    </lineage>
</organism>
<evidence type="ECO:0000313" key="2">
    <source>
        <dbReference type="EMBL" id="ROW00078.1"/>
    </source>
</evidence>
<dbReference type="CDD" id="cd15482">
    <property type="entry name" value="Sialidase_non-viral"/>
    <property type="match status" value="1"/>
</dbReference>
<gene>
    <name evidence="2" type="ORF">VSDG_03531</name>
</gene>
<evidence type="ECO:0008006" key="4">
    <source>
        <dbReference type="Google" id="ProtNLM"/>
    </source>
</evidence>
<dbReference type="PANTHER" id="PTHR38792">
    <property type="entry name" value="BNR/ASP-BOX REPEAT DOMAIN PROTEIN (AFU_ORTHOLOGUE AFUA_7G06430)-RELATED"/>
    <property type="match status" value="1"/>
</dbReference>
<dbReference type="OrthoDB" id="2130735at2759"/>
<evidence type="ECO:0000256" key="1">
    <source>
        <dbReference type="SAM" id="SignalP"/>
    </source>
</evidence>
<keyword evidence="1" id="KW-0732">Signal</keyword>
<proteinExistence type="predicted"/>
<dbReference type="PANTHER" id="PTHR38792:SF3">
    <property type="entry name" value="BNR_ASP-BOX REPEAT DOMAIN PROTEIN (AFU_ORTHOLOGUE AFUA_7G06430)-RELATED"/>
    <property type="match status" value="1"/>
</dbReference>
<reference evidence="2 3" key="1">
    <citation type="submission" date="2015-09" db="EMBL/GenBank/DDBJ databases">
        <title>Host preference determinants of Valsa canker pathogens revealed by comparative genomics.</title>
        <authorList>
            <person name="Yin Z."/>
            <person name="Huang L."/>
        </authorList>
    </citation>
    <scope>NUCLEOTIDE SEQUENCE [LARGE SCALE GENOMIC DNA]</scope>
    <source>
        <strain evidence="2 3">YSFL</strain>
    </source>
</reference>
<dbReference type="SUPFAM" id="SSF50939">
    <property type="entry name" value="Sialidases"/>
    <property type="match status" value="1"/>
</dbReference>
<dbReference type="AlphaFoldDB" id="A0A423W9U0"/>
<name>A0A423W9U0_CYTCH</name>
<dbReference type="Gene3D" id="2.120.10.10">
    <property type="match status" value="1"/>
</dbReference>
<dbReference type="EMBL" id="LJZO01000009">
    <property type="protein sequence ID" value="ROW00078.1"/>
    <property type="molecule type" value="Genomic_DNA"/>
</dbReference>
<comment type="caution">
    <text evidence="2">The sequence shown here is derived from an EMBL/GenBank/DDBJ whole genome shotgun (WGS) entry which is preliminary data.</text>
</comment>
<evidence type="ECO:0000313" key="3">
    <source>
        <dbReference type="Proteomes" id="UP000284375"/>
    </source>
</evidence>
<protein>
    <recommendedName>
        <fullName evidence="4">Sialidase domain-containing protein</fullName>
    </recommendedName>
</protein>
<dbReference type="Proteomes" id="UP000284375">
    <property type="component" value="Unassembled WGS sequence"/>
</dbReference>
<dbReference type="InterPro" id="IPR036278">
    <property type="entry name" value="Sialidase_sf"/>
</dbReference>
<keyword evidence="3" id="KW-1185">Reference proteome</keyword>
<dbReference type="STRING" id="252740.A0A423W9U0"/>
<feature type="signal peptide" evidence="1">
    <location>
        <begin position="1"/>
        <end position="21"/>
    </location>
</feature>
<sequence>MLSLKPSALLLTLSSLALSLASPSLRPRADTIATFDSKVIFDPADADNYTDPEVLYARTAELTLSGNVLLATWENYSPEPPLVYFPIYKSTDHGLTWEHISNVTDQVNGWGNRYQPFLYELPVDFGGYAAGTVLLAGNSIPTNLSNTQIDVYASTDAGYTWEFVSHVAAGGEALPNNGVTPVWEPFIMMYEGQLVLYYSDQRDTDHGQKLVHQTTTDLLTWADPVDDVAYDEYTDRPGMTTIAQLPTGDYIMTYEWGHSFSSGYSFPVTYRISADPLDFNSSAPISLVAANTGTTPTGSPYVVFSSDGGANGTIVVSCGGRSTVYVNRALGDASAWYEYETPQPTAYSRHLRVFAEDQTKLLIAGGGVLPPATNNTVSLSVVSLPDLSEA</sequence>
<accession>A0A423W9U0</accession>